<evidence type="ECO:0000313" key="1">
    <source>
        <dbReference type="EMBL" id="AKG35297.1"/>
    </source>
</evidence>
<proteinExistence type="predicted"/>
<reference evidence="1 2" key="2">
    <citation type="journal article" date="2016" name="Genome Announc.">
        <title>Genome Sequence of a Gram-Positive Diazotroph, Paenibacillus durus Type Strain ATCC 35681.</title>
        <authorList>
            <person name="Halim M.A."/>
            <person name="Rahman A.Y."/>
            <person name="Sim K.S."/>
            <person name="Yam H.C."/>
            <person name="Rahim A.A."/>
            <person name="Ghazali A.H."/>
            <person name="Najimudin N."/>
        </authorList>
    </citation>
    <scope>NUCLEOTIDE SEQUENCE [LARGE SCALE GENOMIC DNA]</scope>
    <source>
        <strain evidence="1 2">ATCC 35681</strain>
    </source>
</reference>
<dbReference type="OrthoDB" id="2603950at2"/>
<evidence type="ECO:0000313" key="2">
    <source>
        <dbReference type="Proteomes" id="UP000034189"/>
    </source>
</evidence>
<reference evidence="1 2" key="1">
    <citation type="submission" date="2015-03" db="EMBL/GenBank/DDBJ databases">
        <authorList>
            <person name="Abdul Halim M."/>
        </authorList>
    </citation>
    <scope>NUCLEOTIDE SEQUENCE [LARGE SCALE GENOMIC DNA]</scope>
    <source>
        <strain evidence="1 2">ATCC 35681</strain>
    </source>
</reference>
<dbReference type="Proteomes" id="UP000034189">
    <property type="component" value="Chromosome"/>
</dbReference>
<accession>A0A0F7FAU9</accession>
<dbReference type="EMBL" id="CP011114">
    <property type="protein sequence ID" value="AKG35297.1"/>
    <property type="molecule type" value="Genomic_DNA"/>
</dbReference>
<dbReference type="AlphaFoldDB" id="A0A0F7FAU9"/>
<gene>
    <name evidence="1" type="ORF">VK70_12525</name>
</gene>
<name>A0A0F7FAU9_PAEDU</name>
<sequence>MIDSNYYMDLCVDSQQNYERYKKDAEENVVRTEFVEEKRYDLSPYWFERKTQQRGKVTNEDTGIYYGFDQDNKLRVTACDDLIDGYGYTSYGEDHIITRLYVNGILDSIKVFTGQQGKFERCVEYIVRHGLELEKSWYDVEEYIYEDDRLIQVHNPKYVGKELYKHLENTYLDYDENGELHQVFNGVQQLVYNNMTNQAALALRETLKAEVIRETENIFKATAEEINGEQVCFFSIYLDGDPLDNPLDPIYQPGFERVRVVQLEQNENQYFLWSAGEHPMYYQTGIKNEELRTKLHMLYVHWSLREDCYTERMKFWQEVAYSLNESDWSEYLPVTDDFVIFVDWEEVDFAQGEHLQGIPEHKQEILRAKGLILS</sequence>
<protein>
    <submittedName>
        <fullName evidence="1">Uncharacterized protein</fullName>
    </submittedName>
</protein>
<organism evidence="1 2">
    <name type="scientific">Paenibacillus durus ATCC 35681</name>
    <dbReference type="NCBI Taxonomy" id="1333534"/>
    <lineage>
        <taxon>Bacteria</taxon>
        <taxon>Bacillati</taxon>
        <taxon>Bacillota</taxon>
        <taxon>Bacilli</taxon>
        <taxon>Bacillales</taxon>
        <taxon>Paenibacillaceae</taxon>
        <taxon>Paenibacillus</taxon>
    </lineage>
</organism>
<dbReference type="RefSeq" id="WP_025698953.1">
    <property type="nucleotide sequence ID" value="NZ_ASQQ01000631.1"/>
</dbReference>
<dbReference type="PATRIC" id="fig|1333534.5.peg.2767"/>
<dbReference type="HOGENOM" id="CLU_741550_0_0_9"/>